<evidence type="ECO:0000256" key="1">
    <source>
        <dbReference type="SAM" id="SignalP"/>
    </source>
</evidence>
<dbReference type="RefSeq" id="XP_040706385.1">
    <property type="nucleotide sequence ID" value="XM_040846242.1"/>
</dbReference>
<feature type="signal peptide" evidence="1">
    <location>
        <begin position="1"/>
        <end position="20"/>
    </location>
</feature>
<dbReference type="AlphaFoldDB" id="A0A1L9TT22"/>
<dbReference type="Proteomes" id="UP000184356">
    <property type="component" value="Unassembled WGS sequence"/>
</dbReference>
<keyword evidence="1" id="KW-0732">Signal</keyword>
<sequence>MGLSSLRLALWSSLIVQGLCKIPCTESAFSKYLSSSGHRNASVLLTSHIAEGETFHVPAGEIAYPQSPTDLPELCVVQINVTSSPESAYSFGLFLPVDWNDRFLCAAHATT</sequence>
<protein>
    <submittedName>
        <fullName evidence="2">Uncharacterized protein</fullName>
    </submittedName>
</protein>
<organism evidence="2 3">
    <name type="scientific">Aspergillus sydowii CBS 593.65</name>
    <dbReference type="NCBI Taxonomy" id="1036612"/>
    <lineage>
        <taxon>Eukaryota</taxon>
        <taxon>Fungi</taxon>
        <taxon>Dikarya</taxon>
        <taxon>Ascomycota</taxon>
        <taxon>Pezizomycotina</taxon>
        <taxon>Eurotiomycetes</taxon>
        <taxon>Eurotiomycetidae</taxon>
        <taxon>Eurotiales</taxon>
        <taxon>Aspergillaceae</taxon>
        <taxon>Aspergillus</taxon>
        <taxon>Aspergillus subgen. Nidulantes</taxon>
    </lineage>
</organism>
<reference evidence="3" key="1">
    <citation type="journal article" date="2017" name="Genome Biol.">
        <title>Comparative genomics reveals high biological diversity and specific adaptations in the industrially and medically important fungal genus Aspergillus.</title>
        <authorList>
            <person name="de Vries R.P."/>
            <person name="Riley R."/>
            <person name="Wiebenga A."/>
            <person name="Aguilar-Osorio G."/>
            <person name="Amillis S."/>
            <person name="Uchima C.A."/>
            <person name="Anderluh G."/>
            <person name="Asadollahi M."/>
            <person name="Askin M."/>
            <person name="Barry K."/>
            <person name="Battaglia E."/>
            <person name="Bayram O."/>
            <person name="Benocci T."/>
            <person name="Braus-Stromeyer S.A."/>
            <person name="Caldana C."/>
            <person name="Canovas D."/>
            <person name="Cerqueira G.C."/>
            <person name="Chen F."/>
            <person name="Chen W."/>
            <person name="Choi C."/>
            <person name="Clum A."/>
            <person name="Dos Santos R.A."/>
            <person name="Damasio A.R."/>
            <person name="Diallinas G."/>
            <person name="Emri T."/>
            <person name="Fekete E."/>
            <person name="Flipphi M."/>
            <person name="Freyberg S."/>
            <person name="Gallo A."/>
            <person name="Gournas C."/>
            <person name="Habgood R."/>
            <person name="Hainaut M."/>
            <person name="Harispe M.L."/>
            <person name="Henrissat B."/>
            <person name="Hilden K.S."/>
            <person name="Hope R."/>
            <person name="Hossain A."/>
            <person name="Karabika E."/>
            <person name="Karaffa L."/>
            <person name="Karanyi Z."/>
            <person name="Krasevec N."/>
            <person name="Kuo A."/>
            <person name="Kusch H."/>
            <person name="LaButti K."/>
            <person name="Lagendijk E.L."/>
            <person name="Lapidus A."/>
            <person name="Levasseur A."/>
            <person name="Lindquist E."/>
            <person name="Lipzen A."/>
            <person name="Logrieco A.F."/>
            <person name="MacCabe A."/>
            <person name="Maekelae M.R."/>
            <person name="Malavazi I."/>
            <person name="Melin P."/>
            <person name="Meyer V."/>
            <person name="Mielnichuk N."/>
            <person name="Miskei M."/>
            <person name="Molnar A.P."/>
            <person name="Mule G."/>
            <person name="Ngan C.Y."/>
            <person name="Orejas M."/>
            <person name="Orosz E."/>
            <person name="Ouedraogo J.P."/>
            <person name="Overkamp K.M."/>
            <person name="Park H.-S."/>
            <person name="Perrone G."/>
            <person name="Piumi F."/>
            <person name="Punt P.J."/>
            <person name="Ram A.F."/>
            <person name="Ramon A."/>
            <person name="Rauscher S."/>
            <person name="Record E."/>
            <person name="Riano-Pachon D.M."/>
            <person name="Robert V."/>
            <person name="Roehrig J."/>
            <person name="Ruller R."/>
            <person name="Salamov A."/>
            <person name="Salih N.S."/>
            <person name="Samson R.A."/>
            <person name="Sandor E."/>
            <person name="Sanguinetti M."/>
            <person name="Schuetze T."/>
            <person name="Sepcic K."/>
            <person name="Shelest E."/>
            <person name="Sherlock G."/>
            <person name="Sophianopoulou V."/>
            <person name="Squina F.M."/>
            <person name="Sun H."/>
            <person name="Susca A."/>
            <person name="Todd R.B."/>
            <person name="Tsang A."/>
            <person name="Unkles S.E."/>
            <person name="van de Wiele N."/>
            <person name="van Rossen-Uffink D."/>
            <person name="Oliveira J.V."/>
            <person name="Vesth T.C."/>
            <person name="Visser J."/>
            <person name="Yu J.-H."/>
            <person name="Zhou M."/>
            <person name="Andersen M.R."/>
            <person name="Archer D.B."/>
            <person name="Baker S.E."/>
            <person name="Benoit I."/>
            <person name="Brakhage A.A."/>
            <person name="Braus G.H."/>
            <person name="Fischer R."/>
            <person name="Frisvad J.C."/>
            <person name="Goldman G.H."/>
            <person name="Houbraken J."/>
            <person name="Oakley B."/>
            <person name="Pocsi I."/>
            <person name="Scazzocchio C."/>
            <person name="Seiboth B."/>
            <person name="vanKuyk P.A."/>
            <person name="Wortman J."/>
            <person name="Dyer P.S."/>
            <person name="Grigoriev I.V."/>
        </authorList>
    </citation>
    <scope>NUCLEOTIDE SEQUENCE [LARGE SCALE GENOMIC DNA]</scope>
    <source>
        <strain evidence="3">CBS 593.65</strain>
    </source>
</reference>
<dbReference type="GeneID" id="63762315"/>
<feature type="chain" id="PRO_5012047161" evidence="1">
    <location>
        <begin position="21"/>
        <end position="111"/>
    </location>
</feature>
<dbReference type="OrthoDB" id="3039123at2759"/>
<accession>A0A1L9TT22</accession>
<name>A0A1L9TT22_9EURO</name>
<dbReference type="VEuPathDB" id="FungiDB:ASPSYDRAFT_41270"/>
<gene>
    <name evidence="2" type="ORF">ASPSYDRAFT_41270</name>
</gene>
<proteinExistence type="predicted"/>
<dbReference type="EMBL" id="KV878583">
    <property type="protein sequence ID" value="OJJ62579.1"/>
    <property type="molecule type" value="Genomic_DNA"/>
</dbReference>
<evidence type="ECO:0000313" key="2">
    <source>
        <dbReference type="EMBL" id="OJJ62579.1"/>
    </source>
</evidence>
<evidence type="ECO:0000313" key="3">
    <source>
        <dbReference type="Proteomes" id="UP000184356"/>
    </source>
</evidence>
<keyword evidence="3" id="KW-1185">Reference proteome</keyword>
<dbReference type="STRING" id="1036612.A0A1L9TT22"/>